<evidence type="ECO:0000256" key="1">
    <source>
        <dbReference type="ARBA" id="ARBA00022723"/>
    </source>
</evidence>
<dbReference type="PANTHER" id="PTHR24093">
    <property type="entry name" value="CATION TRANSPORTING ATPASE"/>
    <property type="match status" value="1"/>
</dbReference>
<dbReference type="Proteomes" id="UP000266313">
    <property type="component" value="Chromosome"/>
</dbReference>
<evidence type="ECO:0000259" key="4">
    <source>
        <dbReference type="Pfam" id="PF00689"/>
    </source>
</evidence>
<feature type="transmembrane region" description="Helical" evidence="3">
    <location>
        <begin position="164"/>
        <end position="181"/>
    </location>
</feature>
<dbReference type="Gene3D" id="1.20.1110.10">
    <property type="entry name" value="Calcium-transporting ATPase, transmembrane domain"/>
    <property type="match status" value="2"/>
</dbReference>
<feature type="transmembrane region" description="Helical" evidence="3">
    <location>
        <begin position="17"/>
        <end position="42"/>
    </location>
</feature>
<gene>
    <name evidence="5" type="ORF">sS8_0740</name>
</gene>
<evidence type="ECO:0000313" key="6">
    <source>
        <dbReference type="Proteomes" id="UP000266313"/>
    </source>
</evidence>
<evidence type="ECO:0000313" key="5">
    <source>
        <dbReference type="EMBL" id="BBA32705.1"/>
    </source>
</evidence>
<accession>A0A250KM62</accession>
<reference evidence="5 6" key="1">
    <citation type="submission" date="2016-12" db="EMBL/GenBank/DDBJ databases">
        <title>Genome sequencing of Methylocaldum marinum.</title>
        <authorList>
            <person name="Takeuchi M."/>
            <person name="Kamagata Y."/>
            <person name="Hiraoka S."/>
            <person name="Oshima K."/>
            <person name="Hattori M."/>
            <person name="Iwasaki W."/>
        </authorList>
    </citation>
    <scope>NUCLEOTIDE SEQUENCE [LARGE SCALE GENOMIC DNA]</scope>
    <source>
        <strain evidence="5 6">S8</strain>
    </source>
</reference>
<name>A0A250KM62_9GAMM</name>
<feature type="transmembrane region" description="Helical" evidence="3">
    <location>
        <begin position="66"/>
        <end position="86"/>
    </location>
</feature>
<keyword evidence="3" id="KW-0472">Membrane</keyword>
<protein>
    <submittedName>
        <fullName evidence="5">ATPase, P-type (Transporting), HAD superfamily, subfamily IC</fullName>
    </submittedName>
</protein>
<dbReference type="InterPro" id="IPR006068">
    <property type="entry name" value="ATPase_P-typ_cation-transptr_C"/>
</dbReference>
<keyword evidence="6" id="KW-1185">Reference proteome</keyword>
<dbReference type="EMBL" id="AP017928">
    <property type="protein sequence ID" value="BBA32705.1"/>
    <property type="molecule type" value="Genomic_DNA"/>
</dbReference>
<dbReference type="KEGG" id="mmai:sS8_0740"/>
<keyword evidence="3" id="KW-1133">Transmembrane helix</keyword>
<sequence length="287" mass="31717">MAGTALFPQIFGGQSEALILTPVMLLWVNLVTDGLPALALGADPKMGGIMKRPPRGSGEPVIDRRIVASILGFGLIMAATGLPLFFHGLPNAGELMRAQSQLFTFIVVAEMVRIQIIRTRYELTMLSNPWLVAAVISSLVLQAMVLYTPASALFQVTPLAPVDWQWIGAAFAAFLLLGAALEKSLDWIYGKRTEWAPKKALPARKRVPAEREERLLAFYLLSKTLLEAYTASFGKEAEEKPLGENKTSEKVEAFRVFSETLLKAYEKLSYNKEENERPVSKTPPRPK</sequence>
<feature type="transmembrane region" description="Helical" evidence="3">
    <location>
        <begin position="129"/>
        <end position="152"/>
    </location>
</feature>
<feature type="transmembrane region" description="Helical" evidence="3">
    <location>
        <begin position="98"/>
        <end position="117"/>
    </location>
</feature>
<organism evidence="5 6">
    <name type="scientific">Methylocaldum marinum</name>
    <dbReference type="NCBI Taxonomy" id="1432792"/>
    <lineage>
        <taxon>Bacteria</taxon>
        <taxon>Pseudomonadati</taxon>
        <taxon>Pseudomonadota</taxon>
        <taxon>Gammaproteobacteria</taxon>
        <taxon>Methylococcales</taxon>
        <taxon>Methylococcaceae</taxon>
        <taxon>Methylocaldum</taxon>
    </lineage>
</organism>
<dbReference type="GO" id="GO:0005388">
    <property type="term" value="F:P-type calcium transporter activity"/>
    <property type="evidence" value="ECO:0007669"/>
    <property type="project" value="TreeGrafter"/>
</dbReference>
<keyword evidence="3" id="KW-0812">Transmembrane</keyword>
<evidence type="ECO:0000256" key="2">
    <source>
        <dbReference type="ARBA" id="ARBA00022842"/>
    </source>
</evidence>
<evidence type="ECO:0000256" key="3">
    <source>
        <dbReference type="SAM" id="Phobius"/>
    </source>
</evidence>
<dbReference type="AlphaFoldDB" id="A0A250KM62"/>
<dbReference type="GO" id="GO:0046872">
    <property type="term" value="F:metal ion binding"/>
    <property type="evidence" value="ECO:0007669"/>
    <property type="project" value="UniProtKB-KW"/>
</dbReference>
<dbReference type="InterPro" id="IPR023298">
    <property type="entry name" value="ATPase_P-typ_TM_dom_sf"/>
</dbReference>
<dbReference type="SUPFAM" id="SSF81665">
    <property type="entry name" value="Calcium ATPase, transmembrane domain M"/>
    <property type="match status" value="1"/>
</dbReference>
<keyword evidence="2" id="KW-0460">Magnesium</keyword>
<dbReference type="Pfam" id="PF00689">
    <property type="entry name" value="Cation_ATPase_C"/>
    <property type="match status" value="1"/>
</dbReference>
<dbReference type="PANTHER" id="PTHR24093:SF506">
    <property type="entry name" value="CATION-TRANSPORTING ATPASE PMA1"/>
    <property type="match status" value="1"/>
</dbReference>
<proteinExistence type="predicted"/>
<keyword evidence="1" id="KW-0479">Metal-binding</keyword>
<dbReference type="GO" id="GO:0005886">
    <property type="term" value="C:plasma membrane"/>
    <property type="evidence" value="ECO:0007669"/>
    <property type="project" value="TreeGrafter"/>
</dbReference>
<feature type="domain" description="Cation-transporting P-type ATPase C-terminal" evidence="4">
    <location>
        <begin position="18"/>
        <end position="183"/>
    </location>
</feature>